<reference evidence="1" key="1">
    <citation type="submission" date="2023-08" db="EMBL/GenBank/DDBJ databases">
        <title>Black Yeasts Isolated from many extreme environments.</title>
        <authorList>
            <person name="Coleine C."/>
            <person name="Stajich J.E."/>
            <person name="Selbmann L."/>
        </authorList>
    </citation>
    <scope>NUCLEOTIDE SEQUENCE</scope>
    <source>
        <strain evidence="1">CCFEE 5401</strain>
    </source>
</reference>
<proteinExistence type="predicted"/>
<evidence type="ECO:0000313" key="2">
    <source>
        <dbReference type="Proteomes" id="UP001310890"/>
    </source>
</evidence>
<protein>
    <submittedName>
        <fullName evidence="1">Uncharacterized protein</fullName>
    </submittedName>
</protein>
<organism evidence="1 2">
    <name type="scientific">Meristemomyces frigidus</name>
    <dbReference type="NCBI Taxonomy" id="1508187"/>
    <lineage>
        <taxon>Eukaryota</taxon>
        <taxon>Fungi</taxon>
        <taxon>Dikarya</taxon>
        <taxon>Ascomycota</taxon>
        <taxon>Pezizomycotina</taxon>
        <taxon>Dothideomycetes</taxon>
        <taxon>Dothideomycetidae</taxon>
        <taxon>Mycosphaerellales</taxon>
        <taxon>Teratosphaeriaceae</taxon>
        <taxon>Meristemomyces</taxon>
    </lineage>
</organism>
<accession>A0AAN7TIK5</accession>
<name>A0AAN7TIK5_9PEZI</name>
<gene>
    <name evidence="1" type="ORF">LTR62_004332</name>
</gene>
<dbReference type="AlphaFoldDB" id="A0AAN7TIK5"/>
<dbReference type="Proteomes" id="UP001310890">
    <property type="component" value="Unassembled WGS sequence"/>
</dbReference>
<evidence type="ECO:0000313" key="1">
    <source>
        <dbReference type="EMBL" id="KAK5112369.1"/>
    </source>
</evidence>
<dbReference type="EMBL" id="JAVRRL010000031">
    <property type="protein sequence ID" value="KAK5112369.1"/>
    <property type="molecule type" value="Genomic_DNA"/>
</dbReference>
<sequence>MDPQATITLVELPPPNDLKAIAASLIAKGYPDIDPDPQPAVVDMTEDPPPFGLGCTQRFSNVDIRLCKLGCAASFPHASAQFLARFPVFTWGSTDCMRNDWTRLMTTVLNAAGIEYEEVSDIGYHTEDMGCQGLRPLAEIIVDPGRGILYLHALAKNQGLIAIQPCEAMYKQKKNRRHHNKVRKPLKHIFREGR</sequence>
<comment type="caution">
    <text evidence="1">The sequence shown here is derived from an EMBL/GenBank/DDBJ whole genome shotgun (WGS) entry which is preliminary data.</text>
</comment>